<evidence type="ECO:0000256" key="2">
    <source>
        <dbReference type="ARBA" id="ARBA00023125"/>
    </source>
</evidence>
<dbReference type="SMART" id="SM00342">
    <property type="entry name" value="HTH_ARAC"/>
    <property type="match status" value="1"/>
</dbReference>
<dbReference type="PROSITE" id="PS01124">
    <property type="entry name" value="HTH_ARAC_FAMILY_2"/>
    <property type="match status" value="1"/>
</dbReference>
<dbReference type="PANTHER" id="PTHR43280:SF28">
    <property type="entry name" value="HTH-TYPE TRANSCRIPTIONAL ACTIVATOR RHAS"/>
    <property type="match status" value="1"/>
</dbReference>
<dbReference type="GO" id="GO:0043565">
    <property type="term" value="F:sequence-specific DNA binding"/>
    <property type="evidence" value="ECO:0007669"/>
    <property type="project" value="InterPro"/>
</dbReference>
<evidence type="ECO:0000313" key="6">
    <source>
        <dbReference type="EMBL" id="SDJ97791.1"/>
    </source>
</evidence>
<accession>A0A1G8Y4T4</accession>
<dbReference type="EMBL" id="FNFM01000003">
    <property type="protein sequence ID" value="SDJ97791.1"/>
    <property type="molecule type" value="Genomic_DNA"/>
</dbReference>
<dbReference type="Gene3D" id="1.10.10.60">
    <property type="entry name" value="Homeodomain-like"/>
    <property type="match status" value="2"/>
</dbReference>
<proteinExistence type="predicted"/>
<dbReference type="SUPFAM" id="SSF46689">
    <property type="entry name" value="Homeodomain-like"/>
    <property type="match status" value="2"/>
</dbReference>
<feature type="domain" description="HTH araC/xylS-type" evidence="5">
    <location>
        <begin position="6"/>
        <end position="104"/>
    </location>
</feature>
<gene>
    <name evidence="6" type="ORF">SAMN04487820_103251</name>
</gene>
<keyword evidence="2 6" id="KW-0238">DNA-binding</keyword>
<dbReference type="AlphaFoldDB" id="A0A1G8Y4T4"/>
<dbReference type="PANTHER" id="PTHR43280">
    <property type="entry name" value="ARAC-FAMILY TRANSCRIPTIONAL REGULATOR"/>
    <property type="match status" value="1"/>
</dbReference>
<sequence length="273" mass="29448">MHPGIKNAISLIRTHYDDPITLGDLASAAFFSPFHFSRVFSGETGVTPGRYLTAVRLFEAKRMLLTSSLTVSDIVCSVGYSSVGTFTSRFTKTVGMTPTEYRQPEVNDLMIATATDFFRLPAPGAMGEESHAEHVRDGSYGDSTVEGTIELPCDLAPANVFVGLFDSTIPQSAPLAYEYITHTGTTRMALNDVPSGRWSVLAVAQHVDRSSGREQLHISGPTPVSSVPHRTSRVRLRLRPLTPTDPPIAVSLAGPRPNLGRGGNSEHRSPKAA</sequence>
<dbReference type="Proteomes" id="UP000199213">
    <property type="component" value="Unassembled WGS sequence"/>
</dbReference>
<evidence type="ECO:0000259" key="5">
    <source>
        <dbReference type="PROSITE" id="PS01124"/>
    </source>
</evidence>
<reference evidence="7" key="1">
    <citation type="submission" date="2016-10" db="EMBL/GenBank/DDBJ databases">
        <authorList>
            <person name="Varghese N."/>
            <person name="Submissions S."/>
        </authorList>
    </citation>
    <scope>NUCLEOTIDE SEQUENCE [LARGE SCALE GENOMIC DNA]</scope>
    <source>
        <strain evidence="7">DSM 45460</strain>
    </source>
</reference>
<feature type="compositionally biased region" description="Basic and acidic residues" evidence="4">
    <location>
        <begin position="264"/>
        <end position="273"/>
    </location>
</feature>
<feature type="region of interest" description="Disordered" evidence="4">
    <location>
        <begin position="211"/>
        <end position="273"/>
    </location>
</feature>
<dbReference type="PRINTS" id="PR00032">
    <property type="entry name" value="HTHARAC"/>
</dbReference>
<dbReference type="InterPro" id="IPR009057">
    <property type="entry name" value="Homeodomain-like_sf"/>
</dbReference>
<dbReference type="InterPro" id="IPR018060">
    <property type="entry name" value="HTH_AraC"/>
</dbReference>
<dbReference type="RefSeq" id="WP_218119957.1">
    <property type="nucleotide sequence ID" value="NZ_FNFM01000003.1"/>
</dbReference>
<dbReference type="Pfam" id="PF12833">
    <property type="entry name" value="HTH_18"/>
    <property type="match status" value="1"/>
</dbReference>
<evidence type="ECO:0000256" key="4">
    <source>
        <dbReference type="SAM" id="MobiDB-lite"/>
    </source>
</evidence>
<evidence type="ECO:0000256" key="3">
    <source>
        <dbReference type="ARBA" id="ARBA00023163"/>
    </source>
</evidence>
<evidence type="ECO:0000256" key="1">
    <source>
        <dbReference type="ARBA" id="ARBA00023015"/>
    </source>
</evidence>
<evidence type="ECO:0000313" key="7">
    <source>
        <dbReference type="Proteomes" id="UP000199213"/>
    </source>
</evidence>
<dbReference type="InterPro" id="IPR020449">
    <property type="entry name" value="Tscrpt_reg_AraC-type_HTH"/>
</dbReference>
<keyword evidence="3" id="KW-0804">Transcription</keyword>
<keyword evidence="1" id="KW-0805">Transcription regulation</keyword>
<keyword evidence="7" id="KW-1185">Reference proteome</keyword>
<organism evidence="6 7">
    <name type="scientific">Actinopolyspora mzabensis</name>
    <dbReference type="NCBI Taxonomy" id="995066"/>
    <lineage>
        <taxon>Bacteria</taxon>
        <taxon>Bacillati</taxon>
        <taxon>Actinomycetota</taxon>
        <taxon>Actinomycetes</taxon>
        <taxon>Actinopolysporales</taxon>
        <taxon>Actinopolysporaceae</taxon>
        <taxon>Actinopolyspora</taxon>
    </lineage>
</organism>
<name>A0A1G8Y4T4_ACTMZ</name>
<protein>
    <submittedName>
        <fullName evidence="6">AraC-type DNA-binding protein</fullName>
    </submittedName>
</protein>
<dbReference type="GO" id="GO:0003700">
    <property type="term" value="F:DNA-binding transcription factor activity"/>
    <property type="evidence" value="ECO:0007669"/>
    <property type="project" value="InterPro"/>
</dbReference>